<feature type="non-terminal residue" evidence="2">
    <location>
        <position position="153"/>
    </location>
</feature>
<sequence length="153" mass="15752">MQLTGRRALLDAARVQAAARPGLLLHGPAGIGKSTLVAALAADPAAGTVLHCSPAEEDVRLPFAGLVDLFARVPENCLDTLAPQPRTALRTALLRGGGPADDRGLLAVRVAVLDALRALAAAGPVLLVRRVLETGNSITDMHVTGFVAGSEER</sequence>
<accession>A0ABV1XFY8</accession>
<protein>
    <submittedName>
        <fullName evidence="2">AAA family ATPase</fullName>
    </submittedName>
</protein>
<dbReference type="InterPro" id="IPR041664">
    <property type="entry name" value="AAA_16"/>
</dbReference>
<keyword evidence="3" id="KW-1185">Reference proteome</keyword>
<dbReference type="SUPFAM" id="SSF52540">
    <property type="entry name" value="P-loop containing nucleoside triphosphate hydrolases"/>
    <property type="match status" value="1"/>
</dbReference>
<name>A0ABV1XFY8_9ACTN</name>
<dbReference type="Gene3D" id="3.40.50.300">
    <property type="entry name" value="P-loop containing nucleotide triphosphate hydrolases"/>
    <property type="match status" value="1"/>
</dbReference>
<evidence type="ECO:0000313" key="3">
    <source>
        <dbReference type="Proteomes" id="UP001474181"/>
    </source>
</evidence>
<evidence type="ECO:0000313" key="2">
    <source>
        <dbReference type="EMBL" id="MER7187812.1"/>
    </source>
</evidence>
<gene>
    <name evidence="2" type="ORF">ABT404_51575</name>
</gene>
<dbReference type="EMBL" id="JBEPEK010000923">
    <property type="protein sequence ID" value="MER7187812.1"/>
    <property type="molecule type" value="Genomic_DNA"/>
</dbReference>
<dbReference type="InterPro" id="IPR027417">
    <property type="entry name" value="P-loop_NTPase"/>
</dbReference>
<comment type="caution">
    <text evidence="2">The sequence shown here is derived from an EMBL/GenBank/DDBJ whole genome shotgun (WGS) entry which is preliminary data.</text>
</comment>
<evidence type="ECO:0000259" key="1">
    <source>
        <dbReference type="Pfam" id="PF13191"/>
    </source>
</evidence>
<dbReference type="Pfam" id="PF13191">
    <property type="entry name" value="AAA_16"/>
    <property type="match status" value="1"/>
</dbReference>
<feature type="domain" description="Orc1-like AAA ATPase" evidence="1">
    <location>
        <begin position="7"/>
        <end position="128"/>
    </location>
</feature>
<dbReference type="RefSeq" id="WP_350792491.1">
    <property type="nucleotide sequence ID" value="NZ_JBEPEK010000923.1"/>
</dbReference>
<reference evidence="2 3" key="1">
    <citation type="submission" date="2024-06" db="EMBL/GenBank/DDBJ databases">
        <title>The Natural Products Discovery Center: Release of the First 8490 Sequenced Strains for Exploring Actinobacteria Biosynthetic Diversity.</title>
        <authorList>
            <person name="Kalkreuter E."/>
            <person name="Kautsar S.A."/>
            <person name="Yang D."/>
            <person name="Bader C.D."/>
            <person name="Teijaro C.N."/>
            <person name="Fluegel L."/>
            <person name="Davis C.M."/>
            <person name="Simpson J.R."/>
            <person name="Lauterbach L."/>
            <person name="Steele A.D."/>
            <person name="Gui C."/>
            <person name="Meng S."/>
            <person name="Li G."/>
            <person name="Viehrig K."/>
            <person name="Ye F."/>
            <person name="Su P."/>
            <person name="Kiefer A.F."/>
            <person name="Nichols A."/>
            <person name="Cepeda A.J."/>
            <person name="Yan W."/>
            <person name="Fan B."/>
            <person name="Jiang Y."/>
            <person name="Adhikari A."/>
            <person name="Zheng C.-J."/>
            <person name="Schuster L."/>
            <person name="Cowan T.M."/>
            <person name="Smanski M.J."/>
            <person name="Chevrette M.G."/>
            <person name="De Carvalho L.P.S."/>
            <person name="Shen B."/>
        </authorList>
    </citation>
    <scope>NUCLEOTIDE SEQUENCE [LARGE SCALE GENOMIC DNA]</scope>
    <source>
        <strain evidence="2 3">NPDC000234</strain>
    </source>
</reference>
<proteinExistence type="predicted"/>
<organism evidence="2 3">
    <name type="scientific">Streptomyces hyaluromycini</name>
    <dbReference type="NCBI Taxonomy" id="1377993"/>
    <lineage>
        <taxon>Bacteria</taxon>
        <taxon>Bacillati</taxon>
        <taxon>Actinomycetota</taxon>
        <taxon>Actinomycetes</taxon>
        <taxon>Kitasatosporales</taxon>
        <taxon>Streptomycetaceae</taxon>
        <taxon>Streptomyces</taxon>
    </lineage>
</organism>
<dbReference type="Proteomes" id="UP001474181">
    <property type="component" value="Unassembled WGS sequence"/>
</dbReference>